<dbReference type="Proteomes" id="UP000249890">
    <property type="component" value="Chromosome"/>
</dbReference>
<dbReference type="Pfam" id="PF02875">
    <property type="entry name" value="Mur_ligase_C"/>
    <property type="match status" value="1"/>
</dbReference>
<accession>A0A2Z2KQZ6</accession>
<dbReference type="InterPro" id="IPR036565">
    <property type="entry name" value="Mur-like_cat_sf"/>
</dbReference>
<protein>
    <recommendedName>
        <fullName evidence="2">tetrahydrofolate synthase</fullName>
        <ecNumber evidence="2">6.3.2.17</ecNumber>
    </recommendedName>
    <alternativeName>
        <fullName evidence="8">Tetrahydrofolylpolyglutamate synthase</fullName>
    </alternativeName>
</protein>
<dbReference type="PANTHER" id="PTHR11136">
    <property type="entry name" value="FOLYLPOLYGLUTAMATE SYNTHASE-RELATED"/>
    <property type="match status" value="1"/>
</dbReference>
<evidence type="ECO:0000256" key="4">
    <source>
        <dbReference type="ARBA" id="ARBA00022723"/>
    </source>
</evidence>
<dbReference type="GO" id="GO:0008841">
    <property type="term" value="F:dihydrofolate synthase activity"/>
    <property type="evidence" value="ECO:0007669"/>
    <property type="project" value="TreeGrafter"/>
</dbReference>
<evidence type="ECO:0000259" key="10">
    <source>
        <dbReference type="Pfam" id="PF02875"/>
    </source>
</evidence>
<feature type="domain" description="Mur ligase central" evidence="11">
    <location>
        <begin position="57"/>
        <end position="298"/>
    </location>
</feature>
<reference evidence="12 13" key="1">
    <citation type="submission" date="2017-06" db="EMBL/GenBank/DDBJ databases">
        <title>Complete genome sequence of Paenibacillus donghaensis KCTC 13049T isolated from East Sea sediment, South Korea.</title>
        <authorList>
            <person name="Jung B.K."/>
            <person name="Hong S.-J."/>
            <person name="Shin J.-H."/>
        </authorList>
    </citation>
    <scope>NUCLEOTIDE SEQUENCE [LARGE SCALE GENOMIC DNA]</scope>
    <source>
        <strain evidence="12 13">KCTC 13049</strain>
    </source>
</reference>
<dbReference type="RefSeq" id="WP_087919154.1">
    <property type="nucleotide sequence ID" value="NZ_CP021780.1"/>
</dbReference>
<dbReference type="InterPro" id="IPR036615">
    <property type="entry name" value="Mur_ligase_C_dom_sf"/>
</dbReference>
<dbReference type="Gene3D" id="3.40.1190.10">
    <property type="entry name" value="Mur-like, catalytic domain"/>
    <property type="match status" value="1"/>
</dbReference>
<keyword evidence="6" id="KW-0067">ATP-binding</keyword>
<evidence type="ECO:0000256" key="3">
    <source>
        <dbReference type="ARBA" id="ARBA00022598"/>
    </source>
</evidence>
<evidence type="ECO:0000313" key="13">
    <source>
        <dbReference type="Proteomes" id="UP000249890"/>
    </source>
</evidence>
<evidence type="ECO:0000256" key="7">
    <source>
        <dbReference type="ARBA" id="ARBA00022842"/>
    </source>
</evidence>
<keyword evidence="13" id="KW-1185">Reference proteome</keyword>
<comment type="catalytic activity">
    <reaction evidence="9">
        <text>(6S)-5,6,7,8-tetrahydrofolyl-(gamma-L-Glu)(n) + L-glutamate + ATP = (6S)-5,6,7,8-tetrahydrofolyl-(gamma-L-Glu)(n+1) + ADP + phosphate + H(+)</text>
        <dbReference type="Rhea" id="RHEA:10580"/>
        <dbReference type="Rhea" id="RHEA-COMP:14738"/>
        <dbReference type="Rhea" id="RHEA-COMP:14740"/>
        <dbReference type="ChEBI" id="CHEBI:15378"/>
        <dbReference type="ChEBI" id="CHEBI:29985"/>
        <dbReference type="ChEBI" id="CHEBI:30616"/>
        <dbReference type="ChEBI" id="CHEBI:43474"/>
        <dbReference type="ChEBI" id="CHEBI:141005"/>
        <dbReference type="ChEBI" id="CHEBI:456216"/>
        <dbReference type="EC" id="6.3.2.17"/>
    </reaction>
</comment>
<evidence type="ECO:0000313" key="12">
    <source>
        <dbReference type="EMBL" id="ASA25189.1"/>
    </source>
</evidence>
<feature type="domain" description="Mur ligase C-terminal" evidence="10">
    <location>
        <begin position="322"/>
        <end position="441"/>
    </location>
</feature>
<evidence type="ECO:0000256" key="9">
    <source>
        <dbReference type="ARBA" id="ARBA00047493"/>
    </source>
</evidence>
<dbReference type="AlphaFoldDB" id="A0A2Z2KQZ6"/>
<name>A0A2Z2KQZ6_9BACL</name>
<dbReference type="SUPFAM" id="SSF53623">
    <property type="entry name" value="MurD-like peptide ligases, catalytic domain"/>
    <property type="match status" value="1"/>
</dbReference>
<dbReference type="GO" id="GO:0005524">
    <property type="term" value="F:ATP binding"/>
    <property type="evidence" value="ECO:0007669"/>
    <property type="project" value="UniProtKB-KW"/>
</dbReference>
<dbReference type="KEGG" id="pdh:B9T62_33335"/>
<evidence type="ECO:0000259" key="11">
    <source>
        <dbReference type="Pfam" id="PF08245"/>
    </source>
</evidence>
<sequence length="462" mass="50738">MLLHSQSQVEDMIYRSYLRAVPNLTKTLDEQVRKPQLTRALLDLSGSPDRDQRYILVTGSKGKGSTSRLISSLLGHMGYKVGLFTSPHLVDFTERIRVNGRAIAAEDFVRLGNAVSEGFNRIEGGLAEDEYQGPVGVALAIAALYFREQQTDFTVVECGRGGTFDDTNVLDNRWAVITPIMEEHTANLGPDLENIIRHKLGIIKPATEHLYISQQKPQILGMIQKQLREDRGGSAAHAEQTNAFEHYYGEGFRARQVSTRPEGTCFEVETARAVYEELTLPLLGEFQALNAAAAIAVCEDIADGPLDAAMLRSCLGQLQWPGRCEIISRQPLTIVDGAIHRDSARYVAELMQTLNPNGGMRVTAIIGVPQDKDYAGVMEVLSGVADRLIVTAPNISHLHFPEDALAAARTLQEESLEFSYLSEALAYLAEHDPSSVILIVGTQTLIGNAKRHYGQSLLDIGL</sequence>
<dbReference type="GO" id="GO:0004326">
    <property type="term" value="F:tetrahydrofolylpolyglutamate synthase activity"/>
    <property type="evidence" value="ECO:0007669"/>
    <property type="project" value="UniProtKB-EC"/>
</dbReference>
<dbReference type="InterPro" id="IPR013221">
    <property type="entry name" value="Mur_ligase_cen"/>
</dbReference>
<dbReference type="OrthoDB" id="9809356at2"/>
<dbReference type="InterPro" id="IPR004101">
    <property type="entry name" value="Mur_ligase_C"/>
</dbReference>
<dbReference type="EC" id="6.3.2.17" evidence="2"/>
<dbReference type="GO" id="GO:0046872">
    <property type="term" value="F:metal ion binding"/>
    <property type="evidence" value="ECO:0007669"/>
    <property type="project" value="UniProtKB-KW"/>
</dbReference>
<evidence type="ECO:0000256" key="5">
    <source>
        <dbReference type="ARBA" id="ARBA00022741"/>
    </source>
</evidence>
<keyword evidence="7" id="KW-0460">Magnesium</keyword>
<evidence type="ECO:0000256" key="1">
    <source>
        <dbReference type="ARBA" id="ARBA00008276"/>
    </source>
</evidence>
<dbReference type="InterPro" id="IPR001645">
    <property type="entry name" value="Folylpolyglutamate_synth"/>
</dbReference>
<keyword evidence="4" id="KW-0479">Metal-binding</keyword>
<dbReference type="GO" id="GO:0005737">
    <property type="term" value="C:cytoplasm"/>
    <property type="evidence" value="ECO:0007669"/>
    <property type="project" value="TreeGrafter"/>
</dbReference>
<keyword evidence="5" id="KW-0547">Nucleotide-binding</keyword>
<evidence type="ECO:0000256" key="6">
    <source>
        <dbReference type="ARBA" id="ARBA00022840"/>
    </source>
</evidence>
<dbReference type="SUPFAM" id="SSF53244">
    <property type="entry name" value="MurD-like peptide ligases, peptide-binding domain"/>
    <property type="match status" value="1"/>
</dbReference>
<dbReference type="Gene3D" id="3.90.190.20">
    <property type="entry name" value="Mur ligase, C-terminal domain"/>
    <property type="match status" value="1"/>
</dbReference>
<organism evidence="12 13">
    <name type="scientific">Paenibacillus donghaensis</name>
    <dbReference type="NCBI Taxonomy" id="414771"/>
    <lineage>
        <taxon>Bacteria</taxon>
        <taxon>Bacillati</taxon>
        <taxon>Bacillota</taxon>
        <taxon>Bacilli</taxon>
        <taxon>Bacillales</taxon>
        <taxon>Paenibacillaceae</taxon>
        <taxon>Paenibacillus</taxon>
    </lineage>
</organism>
<dbReference type="Pfam" id="PF08245">
    <property type="entry name" value="Mur_ligase_M"/>
    <property type="match status" value="1"/>
</dbReference>
<dbReference type="NCBIfam" id="TIGR01499">
    <property type="entry name" value="folC"/>
    <property type="match status" value="1"/>
</dbReference>
<comment type="similarity">
    <text evidence="1">Belongs to the folylpolyglutamate synthase family.</text>
</comment>
<gene>
    <name evidence="12" type="ORF">B9T62_33335</name>
</gene>
<dbReference type="PANTHER" id="PTHR11136:SF0">
    <property type="entry name" value="DIHYDROFOLATE SYNTHETASE-RELATED"/>
    <property type="match status" value="1"/>
</dbReference>
<evidence type="ECO:0000256" key="2">
    <source>
        <dbReference type="ARBA" id="ARBA00013025"/>
    </source>
</evidence>
<keyword evidence="3" id="KW-0436">Ligase</keyword>
<proteinExistence type="inferred from homology"/>
<dbReference type="EMBL" id="CP021780">
    <property type="protein sequence ID" value="ASA25189.1"/>
    <property type="molecule type" value="Genomic_DNA"/>
</dbReference>
<evidence type="ECO:0000256" key="8">
    <source>
        <dbReference type="ARBA" id="ARBA00030592"/>
    </source>
</evidence>